<feature type="compositionally biased region" description="Pro residues" evidence="1">
    <location>
        <begin position="299"/>
        <end position="309"/>
    </location>
</feature>
<dbReference type="InterPro" id="IPR011989">
    <property type="entry name" value="ARM-like"/>
</dbReference>
<dbReference type="Gene3D" id="1.25.10.10">
    <property type="entry name" value="Leucine-rich Repeat Variant"/>
    <property type="match status" value="1"/>
</dbReference>
<dbReference type="RefSeq" id="XP_013253326.1">
    <property type="nucleotide sequence ID" value="XM_013397872.1"/>
</dbReference>
<dbReference type="EMBL" id="HG670307">
    <property type="protein sequence ID" value="CDI76030.1"/>
    <property type="molecule type" value="Genomic_DNA"/>
</dbReference>
<evidence type="ECO:0000313" key="3">
    <source>
        <dbReference type="Proteomes" id="UP000018050"/>
    </source>
</evidence>
<gene>
    <name evidence="2" type="ORF">EAH_00000110</name>
</gene>
<name>U6G7A5_EIMAC</name>
<reference evidence="2" key="1">
    <citation type="submission" date="2013-10" db="EMBL/GenBank/DDBJ databases">
        <title>Genomic analysis of the causative agents of coccidiosis in chickens.</title>
        <authorList>
            <person name="Reid A.J."/>
            <person name="Blake D."/>
            <person name="Billington K."/>
            <person name="Browne H."/>
            <person name="Dunn M."/>
            <person name="Hung S."/>
            <person name="Kawahara F."/>
            <person name="Miranda-Saavedra D."/>
            <person name="Mourier T."/>
            <person name="Nagra H."/>
            <person name="Otto T.D."/>
            <person name="Rawlings N."/>
            <person name="Sanchez A."/>
            <person name="Sanders M."/>
            <person name="Subramaniam C."/>
            <person name="Tay Y."/>
            <person name="Dear P."/>
            <person name="Doerig C."/>
            <person name="Gruber A."/>
            <person name="Parkinson J."/>
            <person name="Shirley M."/>
            <person name="Wan K.L."/>
            <person name="Berriman M."/>
            <person name="Tomley F."/>
            <person name="Pain A."/>
        </authorList>
    </citation>
    <scope>NUCLEOTIDE SEQUENCE</scope>
    <source>
        <strain evidence="2">Houghton</strain>
    </source>
</reference>
<dbReference type="Proteomes" id="UP000018050">
    <property type="component" value="Unassembled WGS sequence"/>
</dbReference>
<dbReference type="OrthoDB" id="447103at2759"/>
<dbReference type="GeneID" id="25268081"/>
<dbReference type="VEuPathDB" id="ToxoDB:EAH_00000110"/>
<keyword evidence="3" id="KW-1185">Reference proteome</keyword>
<dbReference type="AlphaFoldDB" id="U6G7A5"/>
<proteinExistence type="predicted"/>
<sequence>MRAFPVKSHVDKEKFFEQQLPSALQQQQIPYGMAMHLLLPELALLLMNISASAYHCNILKCIMSIVTPLSTPSGSLVNRSSCSREEAAVPLQLFSEVLTHAFDSSDRAIRFALLSQLPAVHSLLPDEFFARTCRQRALYGIDVVRTFASSVFLGAVDLYCLCSARAKDARRCKCGVVTLLTAASSCFLSPSAAVVSSTPACIHALTVAAKARAEEQTHPVLHRTEAGDQSNQLDKGKCKPSDGWLATMKSLGLTIGFSKQQPDSAELLTHGSRRGSSHIASLGTIGETSSTGVGGPSHPAQPPQPPPAPTSSSPRSRSTDDFKDARDDMEIPADAWETLPGFETQKHSSSPTSGSGAGWATVPPREGILNNFGGHLVQDSTAEGESPRRCTDVQGSVVRRGSSGSVRIQTAGPAPLMAAIGGGGGTRSRAKRGHCVPDSASNVEASLSTDDFFASVEREAAQRNL</sequence>
<feature type="region of interest" description="Disordered" evidence="1">
    <location>
        <begin position="268"/>
        <end position="323"/>
    </location>
</feature>
<protein>
    <recommendedName>
        <fullName evidence="4">SCY kinase (Incomplete catalytic triad)</fullName>
    </recommendedName>
</protein>
<feature type="region of interest" description="Disordered" evidence="1">
    <location>
        <begin position="417"/>
        <end position="442"/>
    </location>
</feature>
<accession>U6G7A5</accession>
<organism evidence="2 3">
    <name type="scientific">Eimeria acervulina</name>
    <name type="common">Coccidian parasite</name>
    <dbReference type="NCBI Taxonomy" id="5801"/>
    <lineage>
        <taxon>Eukaryota</taxon>
        <taxon>Sar</taxon>
        <taxon>Alveolata</taxon>
        <taxon>Apicomplexa</taxon>
        <taxon>Conoidasida</taxon>
        <taxon>Coccidia</taxon>
        <taxon>Eucoccidiorida</taxon>
        <taxon>Eimeriorina</taxon>
        <taxon>Eimeriidae</taxon>
        <taxon>Eimeria</taxon>
    </lineage>
</organism>
<evidence type="ECO:0000256" key="1">
    <source>
        <dbReference type="SAM" id="MobiDB-lite"/>
    </source>
</evidence>
<evidence type="ECO:0008006" key="4">
    <source>
        <dbReference type="Google" id="ProtNLM"/>
    </source>
</evidence>
<evidence type="ECO:0000313" key="2">
    <source>
        <dbReference type="EMBL" id="CDI76030.1"/>
    </source>
</evidence>
<reference evidence="2" key="2">
    <citation type="submission" date="2013-10" db="EMBL/GenBank/DDBJ databases">
        <authorList>
            <person name="Aslett M."/>
        </authorList>
    </citation>
    <scope>NUCLEOTIDE SEQUENCE</scope>
    <source>
        <strain evidence="2">Houghton</strain>
    </source>
</reference>